<keyword evidence="3" id="KW-1185">Reference proteome</keyword>
<reference evidence="2 3" key="1">
    <citation type="submission" date="2020-07" db="EMBL/GenBank/DDBJ databases">
        <title>Halosimplex litoreum sp. nov. and Halosimplex rubrum sp. nov., isolated from different salt environments.</title>
        <authorList>
            <person name="Cui H."/>
        </authorList>
    </citation>
    <scope>NUCLEOTIDE SEQUENCE [LARGE SCALE GENOMIC DNA]</scope>
    <source>
        <strain evidence="2 3">R2</strain>
    </source>
</reference>
<keyword evidence="1" id="KW-0812">Transmembrane</keyword>
<evidence type="ECO:0000256" key="1">
    <source>
        <dbReference type="SAM" id="Phobius"/>
    </source>
</evidence>
<dbReference type="OrthoDB" id="307593at2157"/>
<keyword evidence="1" id="KW-0472">Membrane</keyword>
<sequence length="144" mass="15235">MKSASHAAISLVVATGALALTAPPIPAWAVVAVALVVGVGVDFDHFLLAWYNTGSLDPVRRCLRDPRIVLVAQDEIFDVGSVGALNRLLSHVVIGGVAVPLLWLRYPYVDGLVAAALYAHVLADLVSTTRAGVVVERSATDRER</sequence>
<dbReference type="GeneID" id="56081080"/>
<keyword evidence="1" id="KW-1133">Transmembrane helix</keyword>
<evidence type="ECO:0000313" key="2">
    <source>
        <dbReference type="EMBL" id="QLH80246.1"/>
    </source>
</evidence>
<dbReference type="AlphaFoldDB" id="A0A7D5P3V5"/>
<name>A0A7D5P3V5_9EURY</name>
<protein>
    <recommendedName>
        <fullName evidence="4">Metal-dependent hydrolase</fullName>
    </recommendedName>
</protein>
<evidence type="ECO:0000313" key="3">
    <source>
        <dbReference type="Proteomes" id="UP000509346"/>
    </source>
</evidence>
<feature type="transmembrane region" description="Helical" evidence="1">
    <location>
        <begin position="29"/>
        <end position="51"/>
    </location>
</feature>
<gene>
    <name evidence="2" type="ORF">HZS54_00785</name>
</gene>
<dbReference type="Proteomes" id="UP000509346">
    <property type="component" value="Chromosome"/>
</dbReference>
<dbReference type="KEGG" id="hpel:HZS54_00785"/>
<organism evidence="2 3">
    <name type="scientific">Halosimplex pelagicum</name>
    <dbReference type="NCBI Taxonomy" id="869886"/>
    <lineage>
        <taxon>Archaea</taxon>
        <taxon>Methanobacteriati</taxon>
        <taxon>Methanobacteriota</taxon>
        <taxon>Stenosarchaea group</taxon>
        <taxon>Halobacteria</taxon>
        <taxon>Halobacteriales</taxon>
        <taxon>Haloarculaceae</taxon>
        <taxon>Halosimplex</taxon>
    </lineage>
</organism>
<proteinExistence type="predicted"/>
<feature type="transmembrane region" description="Helical" evidence="1">
    <location>
        <begin position="88"/>
        <end position="106"/>
    </location>
</feature>
<evidence type="ECO:0008006" key="4">
    <source>
        <dbReference type="Google" id="ProtNLM"/>
    </source>
</evidence>
<accession>A0A7D5P3V5</accession>
<dbReference type="RefSeq" id="WP_179920078.1">
    <property type="nucleotide sequence ID" value="NZ_CP058909.1"/>
</dbReference>
<dbReference type="EMBL" id="CP058909">
    <property type="protein sequence ID" value="QLH80246.1"/>
    <property type="molecule type" value="Genomic_DNA"/>
</dbReference>